<evidence type="ECO:0000256" key="8">
    <source>
        <dbReference type="ARBA" id="ARBA00023065"/>
    </source>
</evidence>
<evidence type="ECO:0000256" key="10">
    <source>
        <dbReference type="SAM" id="Phobius"/>
    </source>
</evidence>
<keyword evidence="4" id="KW-0106">Calcium</keyword>
<dbReference type="SUPFAM" id="SSF47473">
    <property type="entry name" value="EF-hand"/>
    <property type="match status" value="1"/>
</dbReference>
<keyword evidence="9 10" id="KW-0472">Membrane</keyword>
<evidence type="ECO:0000256" key="2">
    <source>
        <dbReference type="ARBA" id="ARBA00022448"/>
    </source>
</evidence>
<dbReference type="InterPro" id="IPR018247">
    <property type="entry name" value="EF_Hand_1_Ca_BS"/>
</dbReference>
<organism evidence="12">
    <name type="scientific">Chrysotila carterae</name>
    <name type="common">Marine alga</name>
    <name type="synonym">Syracosphaera carterae</name>
    <dbReference type="NCBI Taxonomy" id="13221"/>
    <lineage>
        <taxon>Eukaryota</taxon>
        <taxon>Haptista</taxon>
        <taxon>Haptophyta</taxon>
        <taxon>Prymnesiophyceae</taxon>
        <taxon>Isochrysidales</taxon>
        <taxon>Isochrysidaceae</taxon>
        <taxon>Chrysotila</taxon>
    </lineage>
</organism>
<sequence length="358" mass="40076">MWRRPDAHRNEREPQPFEHLVLDVVLREDTGRKLQRFMRLSQQINKELSVRTKVLWNTRRPSLGLMTLAGDEQTEAREHALYKLFALSDSLSALEVEVKRGLSSLEGLLNSDERLAGMHLTRPLPPGIPDGQHHAELELMLEAYTTFLGDVEDRITSLQASIVSHSHLEQLKLRNERNRIMRVELLISISSLSLGVAAVAGSFFGMNLHSGLEEAPYGLWAAATCTSLAAYALLHTLMRGVRRFHHLQREHLTRSASLTHALAHIDLAFFALRRSGVLADGDDEIRVSKAVLEQVMQSRGSPLEKEHLDSLWELMDSDSNGVLNSDELRNSSCIVPPSGRKPIPVVRSDAAVSSQRGM</sequence>
<dbReference type="PROSITE" id="PS50222">
    <property type="entry name" value="EF_HAND_2"/>
    <property type="match status" value="1"/>
</dbReference>
<proteinExistence type="predicted"/>
<dbReference type="GO" id="GO:0005509">
    <property type="term" value="F:calcium ion binding"/>
    <property type="evidence" value="ECO:0007669"/>
    <property type="project" value="InterPro"/>
</dbReference>
<dbReference type="EMBL" id="HBIZ01036663">
    <property type="protein sequence ID" value="CAE0770761.1"/>
    <property type="molecule type" value="Transcribed_RNA"/>
</dbReference>
<keyword evidence="6" id="KW-0809">Transit peptide</keyword>
<dbReference type="InterPro" id="IPR002048">
    <property type="entry name" value="EF_hand_dom"/>
</dbReference>
<dbReference type="PANTHER" id="PTHR13890">
    <property type="entry name" value="RNA SPLICING PROTEIN MRS2, MITOCHONDRIAL"/>
    <property type="match status" value="1"/>
</dbReference>
<gene>
    <name evidence="12" type="ORF">PCAR00345_LOCUS23373</name>
</gene>
<dbReference type="GO" id="GO:0016020">
    <property type="term" value="C:membrane"/>
    <property type="evidence" value="ECO:0007669"/>
    <property type="project" value="UniProtKB-SubCell"/>
</dbReference>
<dbReference type="InterPro" id="IPR011992">
    <property type="entry name" value="EF-hand-dom_pair"/>
</dbReference>
<evidence type="ECO:0000256" key="9">
    <source>
        <dbReference type="ARBA" id="ARBA00023136"/>
    </source>
</evidence>
<reference evidence="12" key="1">
    <citation type="submission" date="2021-01" db="EMBL/GenBank/DDBJ databases">
        <authorList>
            <person name="Corre E."/>
            <person name="Pelletier E."/>
            <person name="Niang G."/>
            <person name="Scheremetjew M."/>
            <person name="Finn R."/>
            <person name="Kale V."/>
            <person name="Holt S."/>
            <person name="Cochrane G."/>
            <person name="Meng A."/>
            <person name="Brown T."/>
            <person name="Cohen L."/>
        </authorList>
    </citation>
    <scope>NUCLEOTIDE SEQUENCE</scope>
    <source>
        <strain evidence="12">CCMP645</strain>
    </source>
</reference>
<keyword evidence="3 10" id="KW-0812">Transmembrane</keyword>
<keyword evidence="8" id="KW-0406">Ion transport</keyword>
<comment type="subcellular location">
    <subcellularLocation>
        <location evidence="1">Membrane</location>
        <topology evidence="1">Multi-pass membrane protein</topology>
    </subcellularLocation>
</comment>
<evidence type="ECO:0000256" key="3">
    <source>
        <dbReference type="ARBA" id="ARBA00022692"/>
    </source>
</evidence>
<dbReference type="Gene3D" id="1.10.238.10">
    <property type="entry name" value="EF-hand"/>
    <property type="match status" value="1"/>
</dbReference>
<dbReference type="GO" id="GO:0015095">
    <property type="term" value="F:magnesium ion transmembrane transporter activity"/>
    <property type="evidence" value="ECO:0007669"/>
    <property type="project" value="TreeGrafter"/>
</dbReference>
<dbReference type="Gene3D" id="1.20.58.340">
    <property type="entry name" value="Magnesium transport protein CorA, transmembrane region"/>
    <property type="match status" value="1"/>
</dbReference>
<feature type="domain" description="EF-hand" evidence="11">
    <location>
        <begin position="303"/>
        <end position="338"/>
    </location>
</feature>
<dbReference type="PANTHER" id="PTHR13890:SF0">
    <property type="entry name" value="MAGNESIUM TRANSPORTER MRS2 HOMOLOG, MITOCHONDRIAL"/>
    <property type="match status" value="1"/>
</dbReference>
<dbReference type="AlphaFoldDB" id="A0A7S4F437"/>
<dbReference type="PROSITE" id="PS00018">
    <property type="entry name" value="EF_HAND_1"/>
    <property type="match status" value="1"/>
</dbReference>
<evidence type="ECO:0000256" key="4">
    <source>
        <dbReference type="ARBA" id="ARBA00022837"/>
    </source>
</evidence>
<accession>A0A7S4F437</accession>
<protein>
    <recommendedName>
        <fullName evidence="11">EF-hand domain-containing protein</fullName>
    </recommendedName>
</protein>
<evidence type="ECO:0000256" key="7">
    <source>
        <dbReference type="ARBA" id="ARBA00022989"/>
    </source>
</evidence>
<evidence type="ECO:0000259" key="11">
    <source>
        <dbReference type="PROSITE" id="PS50222"/>
    </source>
</evidence>
<dbReference type="Pfam" id="PF22099">
    <property type="entry name" value="MRS2-like"/>
    <property type="match status" value="1"/>
</dbReference>
<feature type="transmembrane region" description="Helical" evidence="10">
    <location>
        <begin position="217"/>
        <end position="234"/>
    </location>
</feature>
<evidence type="ECO:0000256" key="6">
    <source>
        <dbReference type="ARBA" id="ARBA00022946"/>
    </source>
</evidence>
<evidence type="ECO:0000313" key="12">
    <source>
        <dbReference type="EMBL" id="CAE0770761.1"/>
    </source>
</evidence>
<name>A0A7S4F437_CHRCT</name>
<feature type="transmembrane region" description="Helical" evidence="10">
    <location>
        <begin position="183"/>
        <end position="205"/>
    </location>
</feature>
<dbReference type="InterPro" id="IPR039204">
    <property type="entry name" value="MRS2-like"/>
</dbReference>
<evidence type="ECO:0000256" key="1">
    <source>
        <dbReference type="ARBA" id="ARBA00004141"/>
    </source>
</evidence>
<keyword evidence="2" id="KW-0813">Transport</keyword>
<keyword evidence="7 10" id="KW-1133">Transmembrane helix</keyword>
<keyword evidence="5" id="KW-0460">Magnesium</keyword>
<evidence type="ECO:0000256" key="5">
    <source>
        <dbReference type="ARBA" id="ARBA00022842"/>
    </source>
</evidence>